<dbReference type="CDD" id="cd11685">
    <property type="entry name" value="UEV_TSG101-like"/>
    <property type="match status" value="1"/>
</dbReference>
<dbReference type="InterPro" id="IPR013083">
    <property type="entry name" value="Znf_RING/FYVE/PHD"/>
</dbReference>
<accession>A0A6J8CGI8</accession>
<keyword evidence="2" id="KW-0862">Zinc</keyword>
<dbReference type="OrthoDB" id="306304at2759"/>
<dbReference type="InterPro" id="IPR052070">
    <property type="entry name" value="ESCRT-I_UEV_domain"/>
</dbReference>
<dbReference type="Pfam" id="PF05743">
    <property type="entry name" value="UEV"/>
    <property type="match status" value="1"/>
</dbReference>
<feature type="domain" description="UEV" evidence="5">
    <location>
        <begin position="2"/>
        <end position="145"/>
    </location>
</feature>
<protein>
    <submittedName>
        <fullName evidence="6">TSG101</fullName>
    </submittedName>
</protein>
<dbReference type="PROSITE" id="PS50089">
    <property type="entry name" value="ZF_RING_2"/>
    <property type="match status" value="1"/>
</dbReference>
<dbReference type="SUPFAM" id="SSF54495">
    <property type="entry name" value="UBC-like"/>
    <property type="match status" value="1"/>
</dbReference>
<dbReference type="PANTHER" id="PTHR23306">
    <property type="entry name" value="TUMOR SUSCEPTIBILITY GENE 101 PROTEIN-RELATED"/>
    <property type="match status" value="1"/>
</dbReference>
<evidence type="ECO:0000313" key="7">
    <source>
        <dbReference type="Proteomes" id="UP000507470"/>
    </source>
</evidence>
<dbReference type="GO" id="GO:0000813">
    <property type="term" value="C:ESCRT I complex"/>
    <property type="evidence" value="ECO:0007669"/>
    <property type="project" value="TreeGrafter"/>
</dbReference>
<evidence type="ECO:0000256" key="3">
    <source>
        <dbReference type="PROSITE-ProRule" id="PRU00175"/>
    </source>
</evidence>
<dbReference type="InterPro" id="IPR016135">
    <property type="entry name" value="UBQ-conjugating_enzyme/RWD"/>
</dbReference>
<dbReference type="Gene3D" id="3.30.40.10">
    <property type="entry name" value="Zinc/RING finger domain, C3HC4 (zinc finger)"/>
    <property type="match status" value="1"/>
</dbReference>
<name>A0A6J8CGI8_MYTCO</name>
<organism evidence="6 7">
    <name type="scientific">Mytilus coruscus</name>
    <name type="common">Sea mussel</name>
    <dbReference type="NCBI Taxonomy" id="42192"/>
    <lineage>
        <taxon>Eukaryota</taxon>
        <taxon>Metazoa</taxon>
        <taxon>Spiralia</taxon>
        <taxon>Lophotrochozoa</taxon>
        <taxon>Mollusca</taxon>
        <taxon>Bivalvia</taxon>
        <taxon>Autobranchia</taxon>
        <taxon>Pteriomorphia</taxon>
        <taxon>Mytilida</taxon>
        <taxon>Mytiloidea</taxon>
        <taxon>Mytilidae</taxon>
        <taxon>Mytilinae</taxon>
        <taxon>Mytilus</taxon>
    </lineage>
</organism>
<dbReference type="EMBL" id="CACVKT020005320">
    <property type="protein sequence ID" value="CAC5394606.1"/>
    <property type="molecule type" value="Genomic_DNA"/>
</dbReference>
<evidence type="ECO:0000256" key="2">
    <source>
        <dbReference type="ARBA" id="ARBA00022833"/>
    </source>
</evidence>
<dbReference type="InterPro" id="IPR001841">
    <property type="entry name" value="Znf_RING"/>
</dbReference>
<dbReference type="AlphaFoldDB" id="A0A6J8CGI8"/>
<dbReference type="Gene3D" id="3.10.110.10">
    <property type="entry name" value="Ubiquitin Conjugating Enzyme"/>
    <property type="match status" value="1"/>
</dbReference>
<dbReference type="SUPFAM" id="SSF57850">
    <property type="entry name" value="RING/U-box"/>
    <property type="match status" value="1"/>
</dbReference>
<feature type="domain" description="RING-type" evidence="4">
    <location>
        <begin position="180"/>
        <end position="219"/>
    </location>
</feature>
<evidence type="ECO:0000259" key="4">
    <source>
        <dbReference type="PROSITE" id="PS50089"/>
    </source>
</evidence>
<gene>
    <name evidence="6" type="ORF">MCOR_29338</name>
</gene>
<dbReference type="GO" id="GO:0008270">
    <property type="term" value="F:zinc ion binding"/>
    <property type="evidence" value="ECO:0007669"/>
    <property type="project" value="UniProtKB-KW"/>
</dbReference>
<dbReference type="GO" id="GO:0043130">
    <property type="term" value="F:ubiquitin binding"/>
    <property type="evidence" value="ECO:0007669"/>
    <property type="project" value="TreeGrafter"/>
</dbReference>
<keyword evidence="1 3" id="KW-0863">Zinc-finger</keyword>
<dbReference type="PROSITE" id="PS51322">
    <property type="entry name" value="UEV"/>
    <property type="match status" value="1"/>
</dbReference>
<dbReference type="GO" id="GO:0008333">
    <property type="term" value="P:endosome to lysosome transport"/>
    <property type="evidence" value="ECO:0007669"/>
    <property type="project" value="TreeGrafter"/>
</dbReference>
<dbReference type="GO" id="GO:0015031">
    <property type="term" value="P:protein transport"/>
    <property type="evidence" value="ECO:0007669"/>
    <property type="project" value="InterPro"/>
</dbReference>
<proteinExistence type="predicted"/>
<sequence>MGSNEQILKLYLSKYKCADLAKQDILGVFSQYKDLRPSHGPFIFNDGSRKNLVNLDGTIPINYRGNTFNIPIGIFLLDTHPYNPPLVYVKPTNTMVIKQGPNVDGNGKVDLPYLHDWKYPDSDLLGLIQLLSIVFEEEPPVFARSTSRPQLNQVSKPQYPYKEEAGHRSCASTTDRRLLCTECSLNPLEVTIQPCGHLATCESCCRRLKKQHNQCPICRGPIDNVVRSFVPE</sequence>
<keyword evidence="7" id="KW-1185">Reference proteome</keyword>
<dbReference type="Pfam" id="PF13920">
    <property type="entry name" value="zf-C3HC4_3"/>
    <property type="match status" value="1"/>
</dbReference>
<evidence type="ECO:0000256" key="1">
    <source>
        <dbReference type="ARBA" id="ARBA00022771"/>
    </source>
</evidence>
<keyword evidence="1 3" id="KW-0479">Metal-binding</keyword>
<evidence type="ECO:0000313" key="6">
    <source>
        <dbReference type="EMBL" id="CAC5394606.1"/>
    </source>
</evidence>
<evidence type="ECO:0000259" key="5">
    <source>
        <dbReference type="PROSITE" id="PS51322"/>
    </source>
</evidence>
<dbReference type="InterPro" id="IPR008883">
    <property type="entry name" value="UEV_N"/>
</dbReference>
<dbReference type="Proteomes" id="UP000507470">
    <property type="component" value="Unassembled WGS sequence"/>
</dbReference>
<reference evidence="6 7" key="1">
    <citation type="submission" date="2020-06" db="EMBL/GenBank/DDBJ databases">
        <authorList>
            <person name="Li R."/>
            <person name="Bekaert M."/>
        </authorList>
    </citation>
    <scope>NUCLEOTIDE SEQUENCE [LARGE SCALE GENOMIC DNA]</scope>
    <source>
        <strain evidence="7">wild</strain>
    </source>
</reference>
<dbReference type="PANTHER" id="PTHR23306:SF3">
    <property type="entry name" value="TUMOR SUPPRESSOR PROTEIN 101"/>
    <property type="match status" value="1"/>
</dbReference>